<proteinExistence type="predicted"/>
<dbReference type="Proteomes" id="UP001497516">
    <property type="component" value="Chromosome 5"/>
</dbReference>
<feature type="transmembrane region" description="Helical" evidence="1">
    <location>
        <begin position="20"/>
        <end position="41"/>
    </location>
</feature>
<evidence type="ECO:0000256" key="1">
    <source>
        <dbReference type="SAM" id="Phobius"/>
    </source>
</evidence>
<accession>A0AAV2END7</accession>
<dbReference type="EMBL" id="OZ034818">
    <property type="protein sequence ID" value="CAL1387498.1"/>
    <property type="molecule type" value="Genomic_DNA"/>
</dbReference>
<evidence type="ECO:0000313" key="2">
    <source>
        <dbReference type="EMBL" id="CAL1387498.1"/>
    </source>
</evidence>
<dbReference type="AlphaFoldDB" id="A0AAV2END7"/>
<organism evidence="2 3">
    <name type="scientific">Linum trigynum</name>
    <dbReference type="NCBI Taxonomy" id="586398"/>
    <lineage>
        <taxon>Eukaryota</taxon>
        <taxon>Viridiplantae</taxon>
        <taxon>Streptophyta</taxon>
        <taxon>Embryophyta</taxon>
        <taxon>Tracheophyta</taxon>
        <taxon>Spermatophyta</taxon>
        <taxon>Magnoliopsida</taxon>
        <taxon>eudicotyledons</taxon>
        <taxon>Gunneridae</taxon>
        <taxon>Pentapetalae</taxon>
        <taxon>rosids</taxon>
        <taxon>fabids</taxon>
        <taxon>Malpighiales</taxon>
        <taxon>Linaceae</taxon>
        <taxon>Linum</taxon>
    </lineage>
</organism>
<keyword evidence="1" id="KW-1133">Transmembrane helix</keyword>
<keyword evidence="1" id="KW-0812">Transmembrane</keyword>
<gene>
    <name evidence="2" type="ORF">LTRI10_LOCUS28479</name>
</gene>
<feature type="transmembrane region" description="Helical" evidence="1">
    <location>
        <begin position="166"/>
        <end position="187"/>
    </location>
</feature>
<name>A0AAV2END7_9ROSI</name>
<keyword evidence="1" id="KW-0472">Membrane</keyword>
<keyword evidence="3" id="KW-1185">Reference proteome</keyword>
<feature type="transmembrane region" description="Helical" evidence="1">
    <location>
        <begin position="126"/>
        <end position="146"/>
    </location>
</feature>
<reference evidence="2 3" key="1">
    <citation type="submission" date="2024-04" db="EMBL/GenBank/DDBJ databases">
        <authorList>
            <person name="Fracassetti M."/>
        </authorList>
    </citation>
    <scope>NUCLEOTIDE SEQUENCE [LARGE SCALE GENOMIC DNA]</scope>
</reference>
<sequence length="225" mass="26127">MHIPVPELLGSCNIRYIMEILMAIMWIFVRSLIPLAVSCIADKIIRNELPDESHPYYYLARYVSLGCWSVCVPASMCWRQIMIIREIARKIDELEDPAIKRRIHELEPPSSSSSSKLTLTVDDSIVSWKTWTAALFIPFVACLIRIAILPDNVDKWEAAKWLSGRYIWGCCFISLIVQSDPIIRFMWTGKFWELTRLHRDPVIKRRILELNKTSSSVSIQPEHHD</sequence>
<evidence type="ECO:0000313" key="3">
    <source>
        <dbReference type="Proteomes" id="UP001497516"/>
    </source>
</evidence>
<protein>
    <submittedName>
        <fullName evidence="2">Uncharacterized protein</fullName>
    </submittedName>
</protein>